<dbReference type="PROSITE" id="PS51352">
    <property type="entry name" value="THIOREDOXIN_2"/>
    <property type="match status" value="1"/>
</dbReference>
<dbReference type="Gene3D" id="3.40.30.10">
    <property type="entry name" value="Glutaredoxin"/>
    <property type="match status" value="1"/>
</dbReference>
<evidence type="ECO:0000313" key="14">
    <source>
        <dbReference type="EMBL" id="MCK8784519.1"/>
    </source>
</evidence>
<comment type="catalytic activity">
    <reaction evidence="12">
        <text>a hydroperoxide + [thioredoxin]-dithiol = an alcohol + [thioredoxin]-disulfide + H2O</text>
        <dbReference type="Rhea" id="RHEA:62620"/>
        <dbReference type="Rhea" id="RHEA-COMP:10698"/>
        <dbReference type="Rhea" id="RHEA-COMP:10700"/>
        <dbReference type="ChEBI" id="CHEBI:15377"/>
        <dbReference type="ChEBI" id="CHEBI:29950"/>
        <dbReference type="ChEBI" id="CHEBI:30879"/>
        <dbReference type="ChEBI" id="CHEBI:35924"/>
        <dbReference type="ChEBI" id="CHEBI:50058"/>
        <dbReference type="EC" id="1.11.1.24"/>
    </reaction>
</comment>
<feature type="domain" description="Thioredoxin" evidence="13">
    <location>
        <begin position="3"/>
        <end position="156"/>
    </location>
</feature>
<dbReference type="SUPFAM" id="SSF52833">
    <property type="entry name" value="Thioredoxin-like"/>
    <property type="match status" value="1"/>
</dbReference>
<evidence type="ECO:0000256" key="4">
    <source>
        <dbReference type="ARBA" id="ARBA00022559"/>
    </source>
</evidence>
<dbReference type="FunFam" id="3.40.30.10:FF:000007">
    <property type="entry name" value="Thioredoxin-dependent thiol peroxidase"/>
    <property type="match status" value="1"/>
</dbReference>
<evidence type="ECO:0000256" key="8">
    <source>
        <dbReference type="ARBA" id="ARBA00023284"/>
    </source>
</evidence>
<dbReference type="EC" id="1.11.1.24" evidence="3"/>
<dbReference type="EMBL" id="JALPRX010000034">
    <property type="protein sequence ID" value="MCK8784519.1"/>
    <property type="molecule type" value="Genomic_DNA"/>
</dbReference>
<dbReference type="GO" id="GO:0034599">
    <property type="term" value="P:cellular response to oxidative stress"/>
    <property type="evidence" value="ECO:0007669"/>
    <property type="project" value="TreeGrafter"/>
</dbReference>
<evidence type="ECO:0000259" key="13">
    <source>
        <dbReference type="PROSITE" id="PS51352"/>
    </source>
</evidence>
<dbReference type="PANTHER" id="PTHR42801">
    <property type="entry name" value="THIOREDOXIN-DEPENDENT PEROXIDE REDUCTASE"/>
    <property type="match status" value="1"/>
</dbReference>
<gene>
    <name evidence="14" type="ORF">M0638_09015</name>
</gene>
<evidence type="ECO:0000256" key="6">
    <source>
        <dbReference type="ARBA" id="ARBA00023002"/>
    </source>
</evidence>
<protein>
    <recommendedName>
        <fullName evidence="3">thioredoxin-dependent peroxiredoxin</fullName>
        <ecNumber evidence="3">1.11.1.24</ecNumber>
    </recommendedName>
    <alternativeName>
        <fullName evidence="9">Thioredoxin peroxidase</fullName>
    </alternativeName>
    <alternativeName>
        <fullName evidence="11">Thioredoxin-dependent peroxiredoxin Bcp</fullName>
    </alternativeName>
</protein>
<dbReference type="Proteomes" id="UP001139516">
    <property type="component" value="Unassembled WGS sequence"/>
</dbReference>
<evidence type="ECO:0000256" key="2">
    <source>
        <dbReference type="ARBA" id="ARBA00011245"/>
    </source>
</evidence>
<dbReference type="RefSeq" id="WP_248666644.1">
    <property type="nucleotide sequence ID" value="NZ_JALPRX010000034.1"/>
</dbReference>
<keyword evidence="6" id="KW-0560">Oxidoreductase</keyword>
<keyword evidence="4" id="KW-0575">Peroxidase</keyword>
<evidence type="ECO:0000256" key="3">
    <source>
        <dbReference type="ARBA" id="ARBA00013017"/>
    </source>
</evidence>
<evidence type="ECO:0000256" key="10">
    <source>
        <dbReference type="ARBA" id="ARBA00038489"/>
    </source>
</evidence>
<dbReference type="GO" id="GO:0045454">
    <property type="term" value="P:cell redox homeostasis"/>
    <property type="evidence" value="ECO:0007669"/>
    <property type="project" value="TreeGrafter"/>
</dbReference>
<evidence type="ECO:0000256" key="5">
    <source>
        <dbReference type="ARBA" id="ARBA00022862"/>
    </source>
</evidence>
<sequence length="167" mass="17510">MSAAEGAAAPDFTMAASGGRTVSLAALRGRPFVLYFYPKADTSGCTKEACGFQEALTQFTGLGLDVIGVSPDKLPAIEKFAGKYGLEFPLASDPEHRVAEAYGTWVEKSMYGRKYMGMDRATFLIGADGTVLKAWRKVKVPGHVAAVQAAARALAGPTVSQGTVSQG</sequence>
<comment type="similarity">
    <text evidence="10">Belongs to the peroxiredoxin family. BCP/PrxQ subfamily.</text>
</comment>
<dbReference type="InterPro" id="IPR050924">
    <property type="entry name" value="Peroxiredoxin_BCP/PrxQ"/>
</dbReference>
<dbReference type="GO" id="GO:0005737">
    <property type="term" value="C:cytoplasm"/>
    <property type="evidence" value="ECO:0007669"/>
    <property type="project" value="TreeGrafter"/>
</dbReference>
<evidence type="ECO:0000256" key="12">
    <source>
        <dbReference type="ARBA" id="ARBA00049091"/>
    </source>
</evidence>
<keyword evidence="8" id="KW-0676">Redox-active center</keyword>
<dbReference type="CDD" id="cd03017">
    <property type="entry name" value="PRX_BCP"/>
    <property type="match status" value="1"/>
</dbReference>
<dbReference type="Pfam" id="PF00578">
    <property type="entry name" value="AhpC-TSA"/>
    <property type="match status" value="1"/>
</dbReference>
<evidence type="ECO:0000256" key="11">
    <source>
        <dbReference type="ARBA" id="ARBA00042639"/>
    </source>
</evidence>
<comment type="caution">
    <text evidence="14">The sequence shown here is derived from an EMBL/GenBank/DDBJ whole genome shotgun (WGS) entry which is preliminary data.</text>
</comment>
<dbReference type="AlphaFoldDB" id="A0A9X1Y5C4"/>
<evidence type="ECO:0000256" key="1">
    <source>
        <dbReference type="ARBA" id="ARBA00003330"/>
    </source>
</evidence>
<evidence type="ECO:0000256" key="9">
    <source>
        <dbReference type="ARBA" id="ARBA00032824"/>
    </source>
</evidence>
<dbReference type="PANTHER" id="PTHR42801:SF4">
    <property type="entry name" value="AHPC_TSA FAMILY PROTEIN"/>
    <property type="match status" value="1"/>
</dbReference>
<reference evidence="14" key="1">
    <citation type="submission" date="2022-04" db="EMBL/GenBank/DDBJ databases">
        <title>Roseomonas acroporae sp. nov., isolated from coral Acropora digitifera.</title>
        <authorList>
            <person name="Sun H."/>
        </authorList>
    </citation>
    <scope>NUCLEOTIDE SEQUENCE</scope>
    <source>
        <strain evidence="14">NAR14</strain>
    </source>
</reference>
<organism evidence="14 15">
    <name type="scientific">Roseomonas acroporae</name>
    <dbReference type="NCBI Taxonomy" id="2937791"/>
    <lineage>
        <taxon>Bacteria</taxon>
        <taxon>Pseudomonadati</taxon>
        <taxon>Pseudomonadota</taxon>
        <taxon>Alphaproteobacteria</taxon>
        <taxon>Acetobacterales</taxon>
        <taxon>Roseomonadaceae</taxon>
        <taxon>Roseomonas</taxon>
    </lineage>
</organism>
<dbReference type="InterPro" id="IPR000866">
    <property type="entry name" value="AhpC/TSA"/>
</dbReference>
<evidence type="ECO:0000256" key="7">
    <source>
        <dbReference type="ARBA" id="ARBA00023157"/>
    </source>
</evidence>
<keyword evidence="7" id="KW-1015">Disulfide bond</keyword>
<evidence type="ECO:0000313" key="15">
    <source>
        <dbReference type="Proteomes" id="UP001139516"/>
    </source>
</evidence>
<proteinExistence type="inferred from homology"/>
<dbReference type="GO" id="GO:0008379">
    <property type="term" value="F:thioredoxin peroxidase activity"/>
    <property type="evidence" value="ECO:0007669"/>
    <property type="project" value="TreeGrafter"/>
</dbReference>
<comment type="subunit">
    <text evidence="2">Monomer.</text>
</comment>
<accession>A0A9X1Y5C4</accession>
<comment type="function">
    <text evidence="1">Thiol-specific peroxidase that catalyzes the reduction of hydrogen peroxide and organic hydroperoxides to water and alcohols, respectively. Plays a role in cell protection against oxidative stress by detoxifying peroxides and as sensor of hydrogen peroxide-mediated signaling events.</text>
</comment>
<name>A0A9X1Y5C4_9PROT</name>
<dbReference type="InterPro" id="IPR036249">
    <property type="entry name" value="Thioredoxin-like_sf"/>
</dbReference>
<dbReference type="InterPro" id="IPR013766">
    <property type="entry name" value="Thioredoxin_domain"/>
</dbReference>
<keyword evidence="15" id="KW-1185">Reference proteome</keyword>
<keyword evidence="5" id="KW-0049">Antioxidant</keyword>